<gene>
    <name evidence="1" type="ORF">E1263_35890</name>
</gene>
<protein>
    <submittedName>
        <fullName evidence="1">Uncharacterized protein</fullName>
    </submittedName>
</protein>
<dbReference type="Proteomes" id="UP000295124">
    <property type="component" value="Unassembled WGS sequence"/>
</dbReference>
<accession>A0A4V2YLI2</accession>
<dbReference type="AlphaFoldDB" id="A0A4V2YLI2"/>
<proteinExistence type="predicted"/>
<dbReference type="RefSeq" id="WP_132175695.1">
    <property type="nucleotide sequence ID" value="NZ_SMKX01000166.1"/>
</dbReference>
<reference evidence="1 2" key="1">
    <citation type="submission" date="2019-03" db="EMBL/GenBank/DDBJ databases">
        <title>Draft genome sequences of novel Actinobacteria.</title>
        <authorList>
            <person name="Sahin N."/>
            <person name="Ay H."/>
            <person name="Saygin H."/>
        </authorList>
    </citation>
    <scope>NUCLEOTIDE SEQUENCE [LARGE SCALE GENOMIC DNA]</scope>
    <source>
        <strain evidence="1 2">JCM 13523</strain>
    </source>
</reference>
<evidence type="ECO:0000313" key="1">
    <source>
        <dbReference type="EMBL" id="TDD46747.1"/>
    </source>
</evidence>
<sequence length="257" mass="28940">MSFLSGLRREWVTIQVPGTLPEIPFRTYVSYSGDELPDVPADAAELSWLEQAARHQQDYLASDFEYATRDISRGAVADLLGDGAALPADFERFLAGDGLRDRLRSATDCYFDLGDAVVPVDGGRLLHLISDSQVVYHWLLYLGDDGGSAVVSTGYPAGFELDAEDVAYWQQEGWEFILVADSFAEFIWRWWMDNEIFFRAAVDKVALLADQQTYVEQYGGPFTSIAVEAPPEKALSVGRRSALPRWGRWLWSRRRRA</sequence>
<organism evidence="1 2">
    <name type="scientific">Kribbella antibiotica</name>
    <dbReference type="NCBI Taxonomy" id="190195"/>
    <lineage>
        <taxon>Bacteria</taxon>
        <taxon>Bacillati</taxon>
        <taxon>Actinomycetota</taxon>
        <taxon>Actinomycetes</taxon>
        <taxon>Propionibacteriales</taxon>
        <taxon>Kribbellaceae</taxon>
        <taxon>Kribbella</taxon>
    </lineage>
</organism>
<keyword evidence="2" id="KW-1185">Reference proteome</keyword>
<dbReference type="OrthoDB" id="3819088at2"/>
<comment type="caution">
    <text evidence="1">The sequence shown here is derived from an EMBL/GenBank/DDBJ whole genome shotgun (WGS) entry which is preliminary data.</text>
</comment>
<dbReference type="EMBL" id="SMKX01000166">
    <property type="protein sequence ID" value="TDD46747.1"/>
    <property type="molecule type" value="Genomic_DNA"/>
</dbReference>
<name>A0A4V2YLI2_9ACTN</name>
<evidence type="ECO:0000313" key="2">
    <source>
        <dbReference type="Proteomes" id="UP000295124"/>
    </source>
</evidence>